<protein>
    <submittedName>
        <fullName evidence="1">Uncharacterized protein</fullName>
    </submittedName>
</protein>
<dbReference type="AlphaFoldDB" id="A0A5W3L5T7"/>
<comment type="caution">
    <text evidence="1">The sequence shown here is derived from an EMBL/GenBank/DDBJ whole genome shotgun (WGS) entry which is preliminary data.</text>
</comment>
<proteinExistence type="predicted"/>
<sequence>METTFNEYLDSKKQEIIESLKNHRVVVLNGEEYIWPLALMKNIINNDTETVFIDGQRVRALDIAFNIMEKHHKKTVFINFPNYLRFGENSICDFDNLIISNDLKVVINLYNGKSGVLSGVIDGNDYKKIDILAHL</sequence>
<evidence type="ECO:0000313" key="1">
    <source>
        <dbReference type="EMBL" id="EBW6734661.1"/>
    </source>
</evidence>
<dbReference type="EMBL" id="AAHIXO010000025">
    <property type="protein sequence ID" value="EBW6734661.1"/>
    <property type="molecule type" value="Genomic_DNA"/>
</dbReference>
<reference evidence="1" key="1">
    <citation type="submission" date="2018-06" db="EMBL/GenBank/DDBJ databases">
        <authorList>
            <person name="Ashton P.M."/>
            <person name="Dallman T."/>
            <person name="Nair S."/>
            <person name="De Pinna E."/>
            <person name="Peters T."/>
            <person name="Grant K."/>
        </authorList>
    </citation>
    <scope>NUCLEOTIDE SEQUENCE</scope>
    <source>
        <strain evidence="1">271067</strain>
    </source>
</reference>
<gene>
    <name evidence="1" type="ORF">DP829_23060</name>
</gene>
<organism evidence="1">
    <name type="scientific">Salmonella enterica subsp. enterica serovar Braenderup</name>
    <dbReference type="NCBI Taxonomy" id="149391"/>
    <lineage>
        <taxon>Bacteria</taxon>
        <taxon>Pseudomonadati</taxon>
        <taxon>Pseudomonadota</taxon>
        <taxon>Gammaproteobacteria</taxon>
        <taxon>Enterobacterales</taxon>
        <taxon>Enterobacteriaceae</taxon>
        <taxon>Salmonella</taxon>
    </lineage>
</organism>
<name>A0A5W3L5T7_SALET</name>
<accession>A0A5W3L5T7</accession>